<dbReference type="AlphaFoldDB" id="A0A9Q0FAE5"/>
<proteinExistence type="predicted"/>
<protein>
    <recommendedName>
        <fullName evidence="4">50S ribosomal protein 6, chloroplastic</fullName>
    </recommendedName>
</protein>
<dbReference type="EMBL" id="JAKUCV010006496">
    <property type="protein sequence ID" value="KAJ4827064.1"/>
    <property type="molecule type" value="Genomic_DNA"/>
</dbReference>
<gene>
    <name evidence="2" type="ORF">Tsubulata_022692</name>
</gene>
<evidence type="ECO:0000256" key="1">
    <source>
        <dbReference type="SAM" id="MobiDB-lite"/>
    </source>
</evidence>
<accession>A0A9Q0FAE5</accession>
<dbReference type="PANTHER" id="PTHR36798:SF2">
    <property type="entry name" value="LARGE RIBOSOMAL SUBUNIT PROTEIN CL38"/>
    <property type="match status" value="1"/>
</dbReference>
<reference evidence="2" key="2">
    <citation type="journal article" date="2023" name="Plants (Basel)">
        <title>Annotation of the Turnera subulata (Passifloraceae) Draft Genome Reveals the S-Locus Evolved after the Divergence of Turneroideae from Passifloroideae in a Stepwise Manner.</title>
        <authorList>
            <person name="Henning P.M."/>
            <person name="Roalson E.H."/>
            <person name="Mir W."/>
            <person name="McCubbin A.G."/>
            <person name="Shore J.S."/>
        </authorList>
    </citation>
    <scope>NUCLEOTIDE SEQUENCE</scope>
    <source>
        <strain evidence="2">F60SS</strain>
    </source>
</reference>
<feature type="region of interest" description="Disordered" evidence="1">
    <location>
        <begin position="108"/>
        <end position="130"/>
    </location>
</feature>
<sequence length="130" mass="13655">MITSSVFGSPILLAPKSSPTITTFNPLYCSEFKPNPISKTGGGGGGFNGRLVIECSSRPKKKATAHHQKSRPKKYKLWDIKRKPTVYAPLPPLPPEWTIVSSADGAADAGVATQAASPSSPVLEAPPTIG</sequence>
<evidence type="ECO:0008006" key="4">
    <source>
        <dbReference type="Google" id="ProtNLM"/>
    </source>
</evidence>
<dbReference type="OrthoDB" id="1848184at2759"/>
<dbReference type="Proteomes" id="UP001141552">
    <property type="component" value="Unassembled WGS sequence"/>
</dbReference>
<evidence type="ECO:0000313" key="2">
    <source>
        <dbReference type="EMBL" id="KAJ4827064.1"/>
    </source>
</evidence>
<organism evidence="2 3">
    <name type="scientific">Turnera subulata</name>
    <dbReference type="NCBI Taxonomy" id="218843"/>
    <lineage>
        <taxon>Eukaryota</taxon>
        <taxon>Viridiplantae</taxon>
        <taxon>Streptophyta</taxon>
        <taxon>Embryophyta</taxon>
        <taxon>Tracheophyta</taxon>
        <taxon>Spermatophyta</taxon>
        <taxon>Magnoliopsida</taxon>
        <taxon>eudicotyledons</taxon>
        <taxon>Gunneridae</taxon>
        <taxon>Pentapetalae</taxon>
        <taxon>rosids</taxon>
        <taxon>fabids</taxon>
        <taxon>Malpighiales</taxon>
        <taxon>Passifloraceae</taxon>
        <taxon>Turnera</taxon>
    </lineage>
</organism>
<dbReference type="Pfam" id="PF17257">
    <property type="entry name" value="DUF5323"/>
    <property type="match status" value="1"/>
</dbReference>
<dbReference type="GO" id="GO:0019843">
    <property type="term" value="F:rRNA binding"/>
    <property type="evidence" value="ECO:0007669"/>
    <property type="project" value="InterPro"/>
</dbReference>
<comment type="caution">
    <text evidence="2">The sequence shown here is derived from an EMBL/GenBank/DDBJ whole genome shotgun (WGS) entry which is preliminary data.</text>
</comment>
<evidence type="ECO:0000313" key="3">
    <source>
        <dbReference type="Proteomes" id="UP001141552"/>
    </source>
</evidence>
<reference evidence="2" key="1">
    <citation type="submission" date="2022-02" db="EMBL/GenBank/DDBJ databases">
        <authorList>
            <person name="Henning P.M."/>
            <person name="McCubbin A.G."/>
            <person name="Shore J.S."/>
        </authorList>
    </citation>
    <scope>NUCLEOTIDE SEQUENCE</scope>
    <source>
        <strain evidence="2">F60SS</strain>
        <tissue evidence="2">Leaves</tissue>
    </source>
</reference>
<dbReference type="GO" id="GO:0006412">
    <property type="term" value="P:translation"/>
    <property type="evidence" value="ECO:0007669"/>
    <property type="project" value="InterPro"/>
</dbReference>
<keyword evidence="3" id="KW-1185">Reference proteome</keyword>
<dbReference type="GO" id="GO:0003735">
    <property type="term" value="F:structural constituent of ribosome"/>
    <property type="evidence" value="ECO:0007669"/>
    <property type="project" value="InterPro"/>
</dbReference>
<dbReference type="GO" id="GO:0005840">
    <property type="term" value="C:ribosome"/>
    <property type="evidence" value="ECO:0007669"/>
    <property type="project" value="InterPro"/>
</dbReference>
<dbReference type="GO" id="GO:0009507">
    <property type="term" value="C:chloroplast"/>
    <property type="evidence" value="ECO:0007669"/>
    <property type="project" value="InterPro"/>
</dbReference>
<dbReference type="PANTHER" id="PTHR36798">
    <property type="entry name" value="50S RIBOSOMAL PROTEIN 6, CHLOROPLASTIC"/>
    <property type="match status" value="1"/>
</dbReference>
<dbReference type="InterPro" id="IPR020526">
    <property type="entry name" value="Ribosomal_cL38"/>
</dbReference>
<name>A0A9Q0FAE5_9ROSI</name>